<dbReference type="PANTHER" id="PTHR10782:SF4">
    <property type="entry name" value="TONALLI, ISOFORM E"/>
    <property type="match status" value="1"/>
</dbReference>
<reference evidence="7 8" key="1">
    <citation type="journal article" date="2010" name="Nature">
        <title>Comparative genomics reveals mobile pathogenicity chromosomes in Fusarium.</title>
        <authorList>
            <person name="Ma L.J."/>
            <person name="van der Does H.C."/>
            <person name="Borkovich K.A."/>
            <person name="Coleman J.J."/>
            <person name="Daboussi M.J."/>
            <person name="Di Pietro A."/>
            <person name="Dufresne M."/>
            <person name="Freitag M."/>
            <person name="Grabherr M."/>
            <person name="Henrissat B."/>
            <person name="Houterman P.M."/>
            <person name="Kang S."/>
            <person name="Shim W.B."/>
            <person name="Woloshuk C."/>
            <person name="Xie X."/>
            <person name="Xu J.R."/>
            <person name="Antoniw J."/>
            <person name="Baker S.E."/>
            <person name="Bluhm B.H."/>
            <person name="Breakspear A."/>
            <person name="Brown D.W."/>
            <person name="Butchko R.A."/>
            <person name="Chapman S."/>
            <person name="Coulson R."/>
            <person name="Coutinho P.M."/>
            <person name="Danchin E.G."/>
            <person name="Diener A."/>
            <person name="Gale L.R."/>
            <person name="Gardiner D.M."/>
            <person name="Goff S."/>
            <person name="Hammond-Kosack K.E."/>
            <person name="Hilburn K."/>
            <person name="Hua-Van A."/>
            <person name="Jonkers W."/>
            <person name="Kazan K."/>
            <person name="Kodira C.D."/>
            <person name="Koehrsen M."/>
            <person name="Kumar L."/>
            <person name="Lee Y.H."/>
            <person name="Li L."/>
            <person name="Manners J.M."/>
            <person name="Miranda-Saavedra D."/>
            <person name="Mukherjee M."/>
            <person name="Park G."/>
            <person name="Park J."/>
            <person name="Park S.Y."/>
            <person name="Proctor R.H."/>
            <person name="Regev A."/>
            <person name="Ruiz-Roldan M.C."/>
            <person name="Sain D."/>
            <person name="Sakthikumar S."/>
            <person name="Sykes S."/>
            <person name="Schwartz D.C."/>
            <person name="Turgeon B.G."/>
            <person name="Wapinski I."/>
            <person name="Yoder O."/>
            <person name="Young S."/>
            <person name="Zeng Q."/>
            <person name="Zhou S."/>
            <person name="Galagan J."/>
            <person name="Cuomo C.A."/>
            <person name="Kistler H.C."/>
            <person name="Rep M."/>
        </authorList>
    </citation>
    <scope>NUCLEOTIDE SEQUENCE [LARGE SCALE GENOMIC DNA]</scope>
    <source>
        <strain evidence="7">7600</strain>
        <strain evidence="8">M3125 / FGSC 7600</strain>
    </source>
</reference>
<evidence type="ECO:0000256" key="2">
    <source>
        <dbReference type="ARBA" id="ARBA00022771"/>
    </source>
</evidence>
<reference evidence="7" key="2">
    <citation type="submission" date="2013-11" db="EMBL/GenBank/DDBJ databases">
        <authorList>
            <consortium name="The Broad Institute Genome Sequencing Platform"/>
            <person name="Ma L.-J."/>
            <person name="Corby-Kistler H."/>
            <person name="Broz K."/>
            <person name="Gale L.R."/>
            <person name="Jonkers W."/>
            <person name="O'Donnell K."/>
            <person name="Ploetz R."/>
            <person name="Steinberg C."/>
            <person name="Schwartz D.C."/>
            <person name="VanEtten H."/>
            <person name="Zhou S."/>
            <person name="Young S.K."/>
            <person name="Zeng Q."/>
            <person name="Gargeya S."/>
            <person name="Fitzgerald M."/>
            <person name="Abouelleil A."/>
            <person name="Alvarado L."/>
            <person name="Chapman S.B."/>
            <person name="Gainer-Dewar J."/>
            <person name="Goldberg J."/>
            <person name="Griggs A."/>
            <person name="Gujja S."/>
            <person name="Hansen M."/>
            <person name="Howarth C."/>
            <person name="Imamovic A."/>
            <person name="Ireland A."/>
            <person name="Larimer J."/>
            <person name="McCowan C."/>
            <person name="Murphy C."/>
            <person name="Pearson M."/>
            <person name="Poon T.W."/>
            <person name="Priest M."/>
            <person name="Roberts A."/>
            <person name="Saif S."/>
            <person name="Shea T."/>
            <person name="Sykes S."/>
            <person name="Wortman J."/>
            <person name="Nusbaum C."/>
            <person name="Birren B."/>
        </authorList>
    </citation>
    <scope>NUCLEOTIDE SEQUENCE</scope>
    <source>
        <strain evidence="7">7600</strain>
    </source>
</reference>
<dbReference type="GO" id="GO:0000785">
    <property type="term" value="C:chromatin"/>
    <property type="evidence" value="ECO:0007669"/>
    <property type="project" value="TreeGrafter"/>
</dbReference>
<dbReference type="GeneID" id="30060924"/>
<evidence type="ECO:0000256" key="1">
    <source>
        <dbReference type="ARBA" id="ARBA00022723"/>
    </source>
</evidence>
<feature type="compositionally biased region" description="Basic and acidic residues" evidence="5">
    <location>
        <begin position="15"/>
        <end position="34"/>
    </location>
</feature>
<dbReference type="RefSeq" id="XP_018746466.1">
    <property type="nucleotide sequence ID" value="XM_018890184.1"/>
</dbReference>
<protein>
    <recommendedName>
        <fullName evidence="6">SP-RING-type domain-containing protein</fullName>
    </recommendedName>
</protein>
<feature type="domain" description="SP-RING-type" evidence="6">
    <location>
        <begin position="1021"/>
        <end position="1123"/>
    </location>
</feature>
<feature type="region of interest" description="Disordered" evidence="5">
    <location>
        <begin position="532"/>
        <end position="676"/>
    </location>
</feature>
<dbReference type="Gene3D" id="3.30.40.10">
    <property type="entry name" value="Zinc/RING finger domain, C3HC4 (zinc finger)"/>
    <property type="match status" value="1"/>
</dbReference>
<feature type="region of interest" description="Disordered" evidence="5">
    <location>
        <begin position="1141"/>
        <end position="1184"/>
    </location>
</feature>
<dbReference type="PROSITE" id="PS51044">
    <property type="entry name" value="ZF_SP_RING"/>
    <property type="match status" value="1"/>
</dbReference>
<dbReference type="InterPro" id="IPR004181">
    <property type="entry name" value="Znf_MIZ"/>
</dbReference>
<dbReference type="EMBL" id="DS022244">
    <property type="protein sequence ID" value="EWG40275.1"/>
    <property type="molecule type" value="Genomic_DNA"/>
</dbReference>
<sequence length="1184" mass="130026">MISSSVPRPGFAATLHRDPDLHTKKKPYIREMPHTSKSNQSRANPSPDAQQIASSNQTVNFLLGGRARSWMTGDPSATTNPTRLAPVASSNSWQRNKKRKVSDAAPPTQNDNDIHRDNHPTEQSSEQQPGAGESARASTVLPSPALTDAPSPNVSNQTDCTNPDPSAHVGSAGPGGPVSNSNMNQSDSTHVATNTNYPSSTAAISLQPRTSMPQQNYVTQATIQPTATGPTLADQAPQATASPLSHIEIRPQNPGVPLETNSRQHIRPATAIDHQAKRPRVQEATSPGNSRDRNICLKWSNSIDHRMAQAAHAGLLNETVEKPRYRILAEACQNEDFFYIAFHQALCAWSLNRGPIHALFHGLVQPNLLDAAFDVAQTILRKNEHMSHAHLQWFANFPSTIAEFSRVFPNTEAARDISAFLIQLATTWQSLSQNVLARKYPLLAYELIFVLRCRAKGLQSMLFTMSRRSLGVNDGPVAAAMNAIFDQDRLDEAAYEARVEAPETLKRARETIAMKYRDLVISAAQRATSNAGSSAHIAAQRGHQSLPPTAANPSYPVHTAPASSPPLPSHFDAFAVRPSVGDPRLVSPGSVNSHPPSTGNSVSGIQRPRRPNHLHIQTDTTTSSPHFATVHQSPQLPQHPLPRSSSAGSLPILPNRGSPVTTNNTPIIPSNGPSRTAILPPNNPLLQRRAASFAHPSQTLPAPYGTYTENQAPQHQLAGTPQVSSPVSQMSPHHHGQPMQSPQFQMAYNQLNPPRMASNPQYNMMPAPPAHVYSAQPIGPRNPAYQVPVASYPHSLTGPVQQIPEAEYPASPYGYGSLQVGLQHVGVRSPRRVPLIPGKIRHYQFVRQLVYQPLALEPQRGLRSLSFYVTKEQIQKLAKKIEGIGLPFCYYSEGSRRYRLRMIVQPETQAEPCESDWVMSATCWPSHIFFDLNSKSLELRRKQHFHKDQPLELTDFLVEGENKMTISYPAVEQNSKPGYKHFMAIEIVETMSHKAITDLIQSRHFPTEETKLKIIRRLRPSDSDDIIVQDETLPISLADPFSKQRVAVPVRGGQCKHLECFDLETFLGTRSGKEPQKGGGPQQQGEEPSLVDRWGCPICGLDARPISLLVDDYLAAVRRSLISNGDTRTRNIKVAPDGAWSAVWEPEESDDDSPAPQPKGSVNGHVSRQPRLPPTPVIDISDDE</sequence>
<feature type="compositionally biased region" description="Polar residues" evidence="5">
    <location>
        <begin position="75"/>
        <end position="94"/>
    </location>
</feature>
<feature type="compositionally biased region" description="Polar residues" evidence="5">
    <location>
        <begin position="658"/>
        <end position="674"/>
    </location>
</feature>
<feature type="compositionally biased region" description="Polar residues" evidence="5">
    <location>
        <begin position="615"/>
        <end position="626"/>
    </location>
</feature>
<dbReference type="Proteomes" id="UP000009096">
    <property type="component" value="Chromosome 5"/>
</dbReference>
<dbReference type="KEGG" id="fvr:FVEG_02735"/>
<dbReference type="STRING" id="334819.W7LXR1"/>
<organism evidence="7 8">
    <name type="scientific">Gibberella moniliformis (strain M3125 / FGSC 7600)</name>
    <name type="common">Maize ear and stalk rot fungus</name>
    <name type="synonym">Fusarium verticillioides</name>
    <dbReference type="NCBI Taxonomy" id="334819"/>
    <lineage>
        <taxon>Eukaryota</taxon>
        <taxon>Fungi</taxon>
        <taxon>Dikarya</taxon>
        <taxon>Ascomycota</taxon>
        <taxon>Pezizomycotina</taxon>
        <taxon>Sordariomycetes</taxon>
        <taxon>Hypocreomycetidae</taxon>
        <taxon>Hypocreales</taxon>
        <taxon>Nectriaceae</taxon>
        <taxon>Fusarium</taxon>
        <taxon>Fusarium fujikuroi species complex</taxon>
    </lineage>
</organism>
<evidence type="ECO:0000256" key="4">
    <source>
        <dbReference type="PROSITE-ProRule" id="PRU00452"/>
    </source>
</evidence>
<evidence type="ECO:0000256" key="5">
    <source>
        <dbReference type="SAM" id="MobiDB-lite"/>
    </source>
</evidence>
<dbReference type="Pfam" id="PF02891">
    <property type="entry name" value="zf-MIZ"/>
    <property type="match status" value="1"/>
</dbReference>
<dbReference type="GO" id="GO:0016925">
    <property type="term" value="P:protein sumoylation"/>
    <property type="evidence" value="ECO:0007669"/>
    <property type="project" value="TreeGrafter"/>
</dbReference>
<name>W7LXR1_GIBM7</name>
<dbReference type="eggNOG" id="KOG2169">
    <property type="taxonomic scope" value="Eukaryota"/>
</dbReference>
<feature type="region of interest" description="Disordered" evidence="5">
    <location>
        <begin position="1069"/>
        <end position="1090"/>
    </location>
</feature>
<feature type="compositionally biased region" description="Low complexity" evidence="5">
    <location>
        <begin position="721"/>
        <end position="731"/>
    </location>
</feature>
<feature type="compositionally biased region" description="Polar residues" evidence="5">
    <location>
        <begin position="150"/>
        <end position="164"/>
    </location>
</feature>
<feature type="compositionally biased region" description="Polar residues" evidence="5">
    <location>
        <begin position="35"/>
        <end position="60"/>
    </location>
</feature>
<feature type="region of interest" description="Disordered" evidence="5">
    <location>
        <begin position="1"/>
        <end position="196"/>
    </location>
</feature>
<dbReference type="GO" id="GO:0061665">
    <property type="term" value="F:SUMO ligase activity"/>
    <property type="evidence" value="ECO:0007669"/>
    <property type="project" value="TreeGrafter"/>
</dbReference>
<evidence type="ECO:0000256" key="3">
    <source>
        <dbReference type="ARBA" id="ARBA00022833"/>
    </source>
</evidence>
<feature type="compositionally biased region" description="Low complexity" evidence="5">
    <location>
        <begin position="631"/>
        <end position="646"/>
    </location>
</feature>
<evidence type="ECO:0000259" key="6">
    <source>
        <dbReference type="PROSITE" id="PS51044"/>
    </source>
</evidence>
<dbReference type="EMBL" id="DS022244">
    <property type="protein sequence ID" value="EWG40274.1"/>
    <property type="molecule type" value="Genomic_DNA"/>
</dbReference>
<dbReference type="PANTHER" id="PTHR10782">
    <property type="entry name" value="ZINC FINGER MIZ DOMAIN-CONTAINING PROTEIN"/>
    <property type="match status" value="1"/>
</dbReference>
<feature type="compositionally biased region" description="Polar residues" evidence="5">
    <location>
        <begin position="178"/>
        <end position="196"/>
    </location>
</feature>
<proteinExistence type="predicted"/>
<keyword evidence="8" id="KW-1185">Reference proteome</keyword>
<keyword evidence="1" id="KW-0479">Metal-binding</keyword>
<evidence type="ECO:0000313" key="8">
    <source>
        <dbReference type="Proteomes" id="UP000009096"/>
    </source>
</evidence>
<feature type="compositionally biased region" description="Polar residues" evidence="5">
    <location>
        <begin position="589"/>
        <end position="604"/>
    </location>
</feature>
<dbReference type="AlphaFoldDB" id="W7LXR1"/>
<keyword evidence="2 4" id="KW-0863">Zinc-finger</keyword>
<evidence type="ECO:0000313" key="7">
    <source>
        <dbReference type="EMBL" id="EWG40275.1"/>
    </source>
</evidence>
<feature type="region of interest" description="Disordered" evidence="5">
    <location>
        <begin position="714"/>
        <end position="740"/>
    </location>
</feature>
<accession>W7LXR1</accession>
<keyword evidence="3" id="KW-0862">Zinc</keyword>
<dbReference type="VEuPathDB" id="FungiDB:FVEG_02735"/>
<feature type="region of interest" description="Disordered" evidence="5">
    <location>
        <begin position="269"/>
        <end position="293"/>
    </location>
</feature>
<dbReference type="GO" id="GO:0008270">
    <property type="term" value="F:zinc ion binding"/>
    <property type="evidence" value="ECO:0007669"/>
    <property type="project" value="UniProtKB-KW"/>
</dbReference>
<dbReference type="InterPro" id="IPR013083">
    <property type="entry name" value="Znf_RING/FYVE/PHD"/>
</dbReference>
<dbReference type="RefSeq" id="XP_018746465.1">
    <property type="nucleotide sequence ID" value="XM_018890183.1"/>
</dbReference>
<gene>
    <name evidence="7" type="ORF">FVEG_02735</name>
</gene>
<dbReference type="OrthoDB" id="27975at2759"/>